<keyword evidence="7 10" id="KW-1133">Transmembrane helix</keyword>
<dbReference type="EMBL" id="BMFY01000006">
    <property type="protein sequence ID" value="GGA14735.1"/>
    <property type="molecule type" value="Genomic_DNA"/>
</dbReference>
<evidence type="ECO:0000256" key="2">
    <source>
        <dbReference type="ARBA" id="ARBA00022448"/>
    </source>
</evidence>
<comment type="caution">
    <text evidence="13">The sequence shown here is derived from an EMBL/GenBank/DDBJ whole genome shotgun (WGS) entry which is preliminary data.</text>
</comment>
<comment type="subcellular location">
    <subcellularLocation>
        <location evidence="1">Cell membrane</location>
        <topology evidence="1">Multi-pass membrane protein</topology>
    </subcellularLocation>
</comment>
<dbReference type="PANTHER" id="PTHR43394:SF1">
    <property type="entry name" value="ATP-BINDING CASSETTE SUB-FAMILY B MEMBER 10, MITOCHONDRIAL"/>
    <property type="match status" value="1"/>
</dbReference>
<evidence type="ECO:0000313" key="13">
    <source>
        <dbReference type="EMBL" id="GGA14735.1"/>
    </source>
</evidence>
<dbReference type="InterPro" id="IPR039421">
    <property type="entry name" value="Type_1_exporter"/>
</dbReference>
<evidence type="ECO:0000256" key="3">
    <source>
        <dbReference type="ARBA" id="ARBA00022475"/>
    </source>
</evidence>
<keyword evidence="3" id="KW-1003">Cell membrane</keyword>
<reference evidence="13" key="1">
    <citation type="journal article" date="2014" name="Int. J. Syst. Evol. Microbiol.">
        <title>Complete genome sequence of Corynebacterium casei LMG S-19264T (=DSM 44701T), isolated from a smear-ripened cheese.</title>
        <authorList>
            <consortium name="US DOE Joint Genome Institute (JGI-PGF)"/>
            <person name="Walter F."/>
            <person name="Albersmeier A."/>
            <person name="Kalinowski J."/>
            <person name="Ruckert C."/>
        </authorList>
    </citation>
    <scope>NUCLEOTIDE SEQUENCE</scope>
    <source>
        <strain evidence="13">CGMCC 1.12785</strain>
    </source>
</reference>
<dbReference type="InterPro" id="IPR017871">
    <property type="entry name" value="ABC_transporter-like_CS"/>
</dbReference>
<evidence type="ECO:0000256" key="9">
    <source>
        <dbReference type="ARBA" id="ARBA00061644"/>
    </source>
</evidence>
<evidence type="ECO:0000256" key="8">
    <source>
        <dbReference type="ARBA" id="ARBA00023136"/>
    </source>
</evidence>
<dbReference type="PROSITE" id="PS50929">
    <property type="entry name" value="ABC_TM1F"/>
    <property type="match status" value="1"/>
</dbReference>
<dbReference type="RefSeq" id="WP_188550503.1">
    <property type="nucleotide sequence ID" value="NZ_BMFY01000006.1"/>
</dbReference>
<dbReference type="GO" id="GO:0015421">
    <property type="term" value="F:ABC-type oligopeptide transporter activity"/>
    <property type="evidence" value="ECO:0007669"/>
    <property type="project" value="TreeGrafter"/>
</dbReference>
<feature type="transmembrane region" description="Helical" evidence="10">
    <location>
        <begin position="21"/>
        <end position="44"/>
    </location>
</feature>
<keyword evidence="8 10" id="KW-0472">Membrane</keyword>
<keyword evidence="4 10" id="KW-0812">Transmembrane</keyword>
<evidence type="ECO:0000256" key="5">
    <source>
        <dbReference type="ARBA" id="ARBA00022741"/>
    </source>
</evidence>
<proteinExistence type="inferred from homology"/>
<comment type="similarity">
    <text evidence="9">Belongs to the ABC transporter superfamily. Lipid exporter (TC 3.A.1.106) family.</text>
</comment>
<organism evidence="13 14">
    <name type="scientific">Sediminivirga luteola</name>
    <dbReference type="NCBI Taxonomy" id="1774748"/>
    <lineage>
        <taxon>Bacteria</taxon>
        <taxon>Bacillati</taxon>
        <taxon>Actinomycetota</taxon>
        <taxon>Actinomycetes</taxon>
        <taxon>Micrococcales</taxon>
        <taxon>Brevibacteriaceae</taxon>
        <taxon>Sediminivirga</taxon>
    </lineage>
</organism>
<dbReference type="FunFam" id="3.40.50.300:FF:000299">
    <property type="entry name" value="ABC transporter ATP-binding protein/permease"/>
    <property type="match status" value="1"/>
</dbReference>
<dbReference type="SUPFAM" id="SSF52540">
    <property type="entry name" value="P-loop containing nucleoside triphosphate hydrolases"/>
    <property type="match status" value="1"/>
</dbReference>
<dbReference type="Proteomes" id="UP000616114">
    <property type="component" value="Unassembled WGS sequence"/>
</dbReference>
<feature type="transmembrane region" description="Helical" evidence="10">
    <location>
        <begin position="158"/>
        <end position="177"/>
    </location>
</feature>
<evidence type="ECO:0000259" key="11">
    <source>
        <dbReference type="PROSITE" id="PS50893"/>
    </source>
</evidence>
<reference evidence="13" key="2">
    <citation type="submission" date="2020-09" db="EMBL/GenBank/DDBJ databases">
        <authorList>
            <person name="Sun Q."/>
            <person name="Zhou Y."/>
        </authorList>
    </citation>
    <scope>NUCLEOTIDE SEQUENCE</scope>
    <source>
        <strain evidence="13">CGMCC 1.12785</strain>
    </source>
</reference>
<feature type="domain" description="ABC transmembrane type-1" evidence="12">
    <location>
        <begin position="21"/>
        <end position="302"/>
    </location>
</feature>
<gene>
    <name evidence="13" type="ORF">GCM10011333_17140</name>
</gene>
<feature type="transmembrane region" description="Helical" evidence="10">
    <location>
        <begin position="266"/>
        <end position="286"/>
    </location>
</feature>
<dbReference type="InterPro" id="IPR003439">
    <property type="entry name" value="ABC_transporter-like_ATP-bd"/>
</dbReference>
<evidence type="ECO:0000256" key="6">
    <source>
        <dbReference type="ARBA" id="ARBA00022840"/>
    </source>
</evidence>
<dbReference type="SMART" id="SM00382">
    <property type="entry name" value="AAA"/>
    <property type="match status" value="1"/>
</dbReference>
<protein>
    <submittedName>
        <fullName evidence="13">ABC transporter ATP-binding protein</fullName>
    </submittedName>
</protein>
<dbReference type="GO" id="GO:0005886">
    <property type="term" value="C:plasma membrane"/>
    <property type="evidence" value="ECO:0007669"/>
    <property type="project" value="UniProtKB-SubCell"/>
</dbReference>
<dbReference type="Pfam" id="PF00664">
    <property type="entry name" value="ABC_membrane"/>
    <property type="match status" value="1"/>
</dbReference>
<evidence type="ECO:0000256" key="4">
    <source>
        <dbReference type="ARBA" id="ARBA00022692"/>
    </source>
</evidence>
<evidence type="ECO:0000256" key="1">
    <source>
        <dbReference type="ARBA" id="ARBA00004651"/>
    </source>
</evidence>
<dbReference type="InterPro" id="IPR036640">
    <property type="entry name" value="ABC1_TM_sf"/>
</dbReference>
<name>A0A8J2XH53_9MICO</name>
<dbReference type="PROSITE" id="PS50893">
    <property type="entry name" value="ABC_TRANSPORTER_2"/>
    <property type="match status" value="1"/>
</dbReference>
<sequence length="589" mass="63787">MLRPLLRLLPDLRPYRGAYTAVLVLTAVATVISLIIPVFVGWAIDGPIAHGDYAGLWLPVAAVTAIGLLEAAALLTRRMLAAPVSSRLEIAWRRRLYAHLQRMAVARHDSWESGQLLSRAVQDLSQLRRFVSFGAPFLLVTPLNIVVGLIILAVYSPVIALITLLCAVPTVVICTWLQRRFQLISRAVQDQNGELTTLVEESVQGIRIIKAFGRGETITARYAAQARRLWSTELERARLDAWLNIALILLPFLAIGVSLGYGTWQIVHGTMTPGALVAAITVMMFLRMPIEMLGFLLSDAYRSATAAIRHWEVVDTPIDITDPASPSSLPATDAPARVEFRDVRFRFPDAAADTLAGFSLVLEPGTTTALVGATGTGKTAVAALLPRLHDVTAGAVLLDGTDVRDLPLETLRRHVAVAFDEPILFSASVRENVALGSPEAGDDEVWAALEIAQAAAFVRELPEGLDTLIGEQGLSLSGGQRQRLSLARAILGRPRVLVLDDPLSAVDVTTEERVQERLRERLRQSTALVIAHRPSTAALADRVAVLEGGRIVDCAPHAELLRRSPAYRSLMGARELRQGDDAVSAGSTP</sequence>
<dbReference type="PROSITE" id="PS00211">
    <property type="entry name" value="ABC_TRANSPORTER_1"/>
    <property type="match status" value="1"/>
</dbReference>
<dbReference type="InterPro" id="IPR003593">
    <property type="entry name" value="AAA+_ATPase"/>
</dbReference>
<evidence type="ECO:0000256" key="10">
    <source>
        <dbReference type="SAM" id="Phobius"/>
    </source>
</evidence>
<dbReference type="AlphaFoldDB" id="A0A8J2XH53"/>
<dbReference type="PANTHER" id="PTHR43394">
    <property type="entry name" value="ATP-DEPENDENT PERMEASE MDL1, MITOCHONDRIAL"/>
    <property type="match status" value="1"/>
</dbReference>
<keyword evidence="14" id="KW-1185">Reference proteome</keyword>
<accession>A0A8J2XH53</accession>
<keyword evidence="2" id="KW-0813">Transport</keyword>
<dbReference type="Gene3D" id="1.20.1560.10">
    <property type="entry name" value="ABC transporter type 1, transmembrane domain"/>
    <property type="match status" value="1"/>
</dbReference>
<dbReference type="InterPro" id="IPR027417">
    <property type="entry name" value="P-loop_NTPase"/>
</dbReference>
<dbReference type="Pfam" id="PF00005">
    <property type="entry name" value="ABC_tran"/>
    <property type="match status" value="1"/>
</dbReference>
<keyword evidence="5" id="KW-0547">Nucleotide-binding</keyword>
<feature type="domain" description="ABC transporter" evidence="11">
    <location>
        <begin position="338"/>
        <end position="573"/>
    </location>
</feature>
<dbReference type="InterPro" id="IPR011527">
    <property type="entry name" value="ABC1_TM_dom"/>
</dbReference>
<dbReference type="GO" id="GO:0016887">
    <property type="term" value="F:ATP hydrolysis activity"/>
    <property type="evidence" value="ECO:0007669"/>
    <property type="project" value="InterPro"/>
</dbReference>
<dbReference type="SUPFAM" id="SSF90123">
    <property type="entry name" value="ABC transporter transmembrane region"/>
    <property type="match status" value="1"/>
</dbReference>
<keyword evidence="6 13" id="KW-0067">ATP-binding</keyword>
<feature type="transmembrane region" description="Helical" evidence="10">
    <location>
        <begin position="56"/>
        <end position="75"/>
    </location>
</feature>
<evidence type="ECO:0000313" key="14">
    <source>
        <dbReference type="Proteomes" id="UP000616114"/>
    </source>
</evidence>
<dbReference type="CDD" id="cd18543">
    <property type="entry name" value="ABC_6TM_Rv0194_D1_like"/>
    <property type="match status" value="1"/>
</dbReference>
<feature type="transmembrane region" description="Helical" evidence="10">
    <location>
        <begin position="130"/>
        <end position="152"/>
    </location>
</feature>
<evidence type="ECO:0000259" key="12">
    <source>
        <dbReference type="PROSITE" id="PS50929"/>
    </source>
</evidence>
<feature type="transmembrane region" description="Helical" evidence="10">
    <location>
        <begin position="241"/>
        <end position="260"/>
    </location>
</feature>
<evidence type="ECO:0000256" key="7">
    <source>
        <dbReference type="ARBA" id="ARBA00022989"/>
    </source>
</evidence>
<dbReference type="Gene3D" id="3.40.50.300">
    <property type="entry name" value="P-loop containing nucleotide triphosphate hydrolases"/>
    <property type="match status" value="1"/>
</dbReference>
<dbReference type="GO" id="GO:0005524">
    <property type="term" value="F:ATP binding"/>
    <property type="evidence" value="ECO:0007669"/>
    <property type="project" value="UniProtKB-KW"/>
</dbReference>